<gene>
    <name evidence="3" type="ORF">BO225_04515</name>
</gene>
<reference evidence="3 4" key="1">
    <citation type="submission" date="2016-11" db="EMBL/GenBank/DDBJ databases">
        <title>Description of two novel members of the family Erysipelotrichaceae: Ileibacterium lipovorans gen. nov., sp. nov. and Dubosiella newyorkensis, gen. nov., sp. nov.</title>
        <authorList>
            <person name="Cox L.M."/>
            <person name="Sohn J."/>
            <person name="Tyrrell K.L."/>
            <person name="Citron D.M."/>
            <person name="Lawson P.A."/>
            <person name="Patel N.B."/>
            <person name="Iizumi T."/>
            <person name="Perez-Perez G.I."/>
            <person name="Goldstein E.J."/>
            <person name="Blaser M.J."/>
        </authorList>
    </citation>
    <scope>NUCLEOTIDE SEQUENCE [LARGE SCALE GENOMIC DNA]</scope>
    <source>
        <strain evidence="3 4">NYU-BL-A4</strain>
    </source>
</reference>
<dbReference type="AlphaFoldDB" id="A0A1U7NND9"/>
<protein>
    <recommendedName>
        <fullName evidence="5">FMN-binding domain-containing protein</fullName>
    </recommendedName>
</protein>
<evidence type="ECO:0000313" key="4">
    <source>
        <dbReference type="Proteomes" id="UP000186705"/>
    </source>
</evidence>
<feature type="region of interest" description="Disordered" evidence="1">
    <location>
        <begin position="20"/>
        <end position="47"/>
    </location>
</feature>
<evidence type="ECO:0000256" key="2">
    <source>
        <dbReference type="SAM" id="SignalP"/>
    </source>
</evidence>
<keyword evidence="4" id="KW-1185">Reference proteome</keyword>
<dbReference type="EMBL" id="MPKA01000058">
    <property type="protein sequence ID" value="OLU46839.1"/>
    <property type="molecule type" value="Genomic_DNA"/>
</dbReference>
<dbReference type="Proteomes" id="UP000186705">
    <property type="component" value="Unassembled WGS sequence"/>
</dbReference>
<organism evidence="3 4">
    <name type="scientific">Dubosiella newyorkensis</name>
    <dbReference type="NCBI Taxonomy" id="1862672"/>
    <lineage>
        <taxon>Bacteria</taxon>
        <taxon>Bacillati</taxon>
        <taxon>Bacillota</taxon>
        <taxon>Erysipelotrichia</taxon>
        <taxon>Erysipelotrichales</taxon>
        <taxon>Erysipelotrichaceae</taxon>
        <taxon>Dubosiella</taxon>
    </lineage>
</organism>
<name>A0A1U7NND9_9FIRM</name>
<dbReference type="STRING" id="1862672.BO225_04515"/>
<dbReference type="PROSITE" id="PS51257">
    <property type="entry name" value="PROKAR_LIPOPROTEIN"/>
    <property type="match status" value="1"/>
</dbReference>
<sequence length="162" mass="17666">MNKKLTLTALSLLLLAGCANSSTETPKDDSAKEDKTTETTTEKKELKGTAVYDNGGTVNATIVKDGDQLSDVMMEFVDQDGNAITELEQLYGPDKDTQMSIDTDWLDQVEYVENFIKENGVDAVTVDENGKPTNPELKDVVDLDIRPMLAATQDAIGSEKDD</sequence>
<accession>A0A1U7NND9</accession>
<proteinExistence type="predicted"/>
<comment type="caution">
    <text evidence="3">The sequence shown here is derived from an EMBL/GenBank/DDBJ whole genome shotgun (WGS) entry which is preliminary data.</text>
</comment>
<feature type="signal peptide" evidence="2">
    <location>
        <begin position="1"/>
        <end position="21"/>
    </location>
</feature>
<evidence type="ECO:0008006" key="5">
    <source>
        <dbReference type="Google" id="ProtNLM"/>
    </source>
</evidence>
<dbReference type="GeneID" id="78275212"/>
<evidence type="ECO:0000256" key="1">
    <source>
        <dbReference type="SAM" id="MobiDB-lite"/>
    </source>
</evidence>
<dbReference type="OrthoDB" id="2026742at2"/>
<feature type="chain" id="PRO_5038828556" description="FMN-binding domain-containing protein" evidence="2">
    <location>
        <begin position="22"/>
        <end position="162"/>
    </location>
</feature>
<keyword evidence="2" id="KW-0732">Signal</keyword>
<evidence type="ECO:0000313" key="3">
    <source>
        <dbReference type="EMBL" id="OLU46839.1"/>
    </source>
</evidence>
<dbReference type="RefSeq" id="WP_076341095.1">
    <property type="nucleotide sequence ID" value="NZ_CAMSPY010000072.1"/>
</dbReference>
<feature type="compositionally biased region" description="Basic and acidic residues" evidence="1">
    <location>
        <begin position="25"/>
        <end position="47"/>
    </location>
</feature>